<dbReference type="InterPro" id="IPR036156">
    <property type="entry name" value="Beta-gal/glucu_dom_sf"/>
</dbReference>
<evidence type="ECO:0000256" key="3">
    <source>
        <dbReference type="ARBA" id="ARBA00012756"/>
    </source>
</evidence>
<dbReference type="InterPro" id="IPR004199">
    <property type="entry name" value="B-gal_small/dom_5"/>
</dbReference>
<dbReference type="Gene3D" id="2.70.98.10">
    <property type="match status" value="1"/>
</dbReference>
<accession>A0A7X2PCP0</accession>
<sequence>MAIPKYLTEPNTYQINREPHHSIFRAKNEKNLNTGWRLAYFDDAALVRDDFYLDEELRANMKEVKVPLSLELQGYKKPIYVNIQYLWDGSEEILPPNIPSKIPCGIYFNTIDIESLDKIYMLRFYGVEQAFDLFINNCFVGYSEDSFTLSEFNISSYLKQGRNEIFVRVFRYSTASWLEDQDFWRMFGIFRPVTLVAHEKDYIKDLEVIPTLNEDFTKGSVVFKVKSSAKSVKILFNGEEKNIEVVDGSAVALFSVAKPALWSPDRPNLYEYRVSTEGDTISSSLGFKRIDLKKGTITLNGKRLIFRGVNRHEWNMNSARCVSYEDTEKAIITMKQNNINSVRTSHYPNAPFFYELCDEYGLLVIAEANLETHGTWTRADKINFDSAIPNDNMLWAPAVLDREKANVESYKNHVSIVAWSLGNESFGGSVLRDASLWIKSRDSNRFVHYEGVFNDRRYDVLTSDVESQMYTPPEKCEEFMRENPNRVFMLCEYSHAMGNSCGGLIDYIKLEEKYPNYAGGFIWDYMDQSLLLDGYLSSGGENGASPSDYYFCNNGLVFADGKESPKMQEVFHAYQPFKIHIDKKEIWIKNTSIDLDLGEFEIVVMHDKDGIFIESKSYFINLAPECVTAFDQPFKFSDGDESITVMIKELSGEGIIAYEEIRSYKRIARSKVEQRIIQGDRNFTIKTNSFTAMVDRQNGFISSFVKKDRDYITRLPSFAFFRAPVDNDRGSQLCSKLSLWLADQTYPIIDDVVVSDNEIISHFILPATKSSVDVAYALVDDGSLRVKMTYHGDCCYIFEYGMSFAFDKVEKVKYFGLGPEENTVDRSSGACLGLWDLNVKKNMTPYRKPQECGSRTGVRYVKYKDLTISSDEPMVISVLPYTSNEILSSYQFRDLPPYNKCVIKVLKNTMGVGGDNSWGALPRDEYCYKIKDNETFTFYIK</sequence>
<gene>
    <name evidence="9" type="ORF">FYJ80_06360</name>
</gene>
<dbReference type="InterPro" id="IPR006103">
    <property type="entry name" value="Glyco_hydro_2_cat"/>
</dbReference>
<dbReference type="GO" id="GO:0030246">
    <property type="term" value="F:carbohydrate binding"/>
    <property type="evidence" value="ECO:0007669"/>
    <property type="project" value="InterPro"/>
</dbReference>
<dbReference type="SUPFAM" id="SSF74650">
    <property type="entry name" value="Galactose mutarotase-like"/>
    <property type="match status" value="1"/>
</dbReference>
<evidence type="ECO:0000313" key="9">
    <source>
        <dbReference type="EMBL" id="MSU06403.1"/>
    </source>
</evidence>
<dbReference type="SUPFAM" id="SSF49303">
    <property type="entry name" value="beta-Galactosidase/glucuronidase domain"/>
    <property type="match status" value="1"/>
</dbReference>
<dbReference type="GO" id="GO:0005990">
    <property type="term" value="P:lactose catabolic process"/>
    <property type="evidence" value="ECO:0007669"/>
    <property type="project" value="TreeGrafter"/>
</dbReference>
<evidence type="ECO:0000256" key="5">
    <source>
        <dbReference type="ARBA" id="ARBA00023295"/>
    </source>
</evidence>
<feature type="domain" description="Beta galactosidase small chain/" evidence="8">
    <location>
        <begin position="684"/>
        <end position="941"/>
    </location>
</feature>
<dbReference type="InterPro" id="IPR014718">
    <property type="entry name" value="GH-type_carb-bd"/>
</dbReference>
<keyword evidence="10" id="KW-1185">Reference proteome</keyword>
<dbReference type="InterPro" id="IPR008979">
    <property type="entry name" value="Galactose-bd-like_sf"/>
</dbReference>
<dbReference type="InterPro" id="IPR006101">
    <property type="entry name" value="Glyco_hydro_2"/>
</dbReference>
<comment type="similarity">
    <text evidence="2 7">Belongs to the glycosyl hydrolase 2 family.</text>
</comment>
<evidence type="ECO:0000256" key="4">
    <source>
        <dbReference type="ARBA" id="ARBA00022801"/>
    </source>
</evidence>
<dbReference type="PRINTS" id="PR00132">
    <property type="entry name" value="GLHYDRLASE2"/>
</dbReference>
<dbReference type="PANTHER" id="PTHR46323:SF2">
    <property type="entry name" value="BETA-GALACTOSIDASE"/>
    <property type="match status" value="1"/>
</dbReference>
<reference evidence="9 10" key="1">
    <citation type="submission" date="2019-08" db="EMBL/GenBank/DDBJ databases">
        <title>In-depth cultivation of the pig gut microbiome towards novel bacterial diversity and tailored functional studies.</title>
        <authorList>
            <person name="Wylensek D."/>
            <person name="Hitch T.C.A."/>
            <person name="Clavel T."/>
        </authorList>
    </citation>
    <scope>NUCLEOTIDE SEQUENCE [LARGE SCALE GENOMIC DNA]</scope>
    <source>
        <strain evidence="9 10">NM-380-WT-3C1</strain>
    </source>
</reference>
<dbReference type="SUPFAM" id="SSF49785">
    <property type="entry name" value="Galactose-binding domain-like"/>
    <property type="match status" value="1"/>
</dbReference>
<dbReference type="Gene3D" id="2.60.40.10">
    <property type="entry name" value="Immunoglobulins"/>
    <property type="match status" value="1"/>
</dbReference>
<dbReference type="PANTHER" id="PTHR46323">
    <property type="entry name" value="BETA-GALACTOSIDASE"/>
    <property type="match status" value="1"/>
</dbReference>
<dbReference type="InterPro" id="IPR006102">
    <property type="entry name" value="Ig-like_GH2"/>
</dbReference>
<dbReference type="Pfam" id="PF02837">
    <property type="entry name" value="Glyco_hydro_2_N"/>
    <property type="match status" value="1"/>
</dbReference>
<evidence type="ECO:0000256" key="6">
    <source>
        <dbReference type="ARBA" id="ARBA00032230"/>
    </source>
</evidence>
<dbReference type="Pfam" id="PF00703">
    <property type="entry name" value="Glyco_hydro_2"/>
    <property type="match status" value="1"/>
</dbReference>
<comment type="catalytic activity">
    <reaction evidence="1 7">
        <text>Hydrolysis of terminal non-reducing beta-D-galactose residues in beta-D-galactosides.</text>
        <dbReference type="EC" id="3.2.1.23"/>
    </reaction>
</comment>
<dbReference type="RefSeq" id="WP_154425374.1">
    <property type="nucleotide sequence ID" value="NZ_VUNN01000010.1"/>
</dbReference>
<protein>
    <recommendedName>
        <fullName evidence="3 7">Beta-galactosidase</fullName>
        <ecNumber evidence="3 7">3.2.1.23</ecNumber>
    </recommendedName>
    <alternativeName>
        <fullName evidence="6 7">Lactase</fullName>
    </alternativeName>
</protein>
<dbReference type="SUPFAM" id="SSF51445">
    <property type="entry name" value="(Trans)glycosidases"/>
    <property type="match status" value="1"/>
</dbReference>
<dbReference type="Gene3D" id="3.20.20.80">
    <property type="entry name" value="Glycosidases"/>
    <property type="match status" value="1"/>
</dbReference>
<dbReference type="Pfam" id="PF02929">
    <property type="entry name" value="Bgal_small_N"/>
    <property type="match status" value="1"/>
</dbReference>
<evidence type="ECO:0000256" key="7">
    <source>
        <dbReference type="RuleBase" id="RU361154"/>
    </source>
</evidence>
<dbReference type="Gene3D" id="2.60.120.260">
    <property type="entry name" value="Galactose-binding domain-like"/>
    <property type="match status" value="1"/>
</dbReference>
<dbReference type="InterPro" id="IPR013783">
    <property type="entry name" value="Ig-like_fold"/>
</dbReference>
<name>A0A7X2PCP0_9SPIO</name>
<dbReference type="InterPro" id="IPR050347">
    <property type="entry name" value="Bact_Beta-galactosidase"/>
</dbReference>
<evidence type="ECO:0000256" key="2">
    <source>
        <dbReference type="ARBA" id="ARBA00007401"/>
    </source>
</evidence>
<keyword evidence="5 7" id="KW-0326">Glycosidase</keyword>
<evidence type="ECO:0000259" key="8">
    <source>
        <dbReference type="SMART" id="SM01038"/>
    </source>
</evidence>
<dbReference type="PROSITE" id="PS00719">
    <property type="entry name" value="GLYCOSYL_HYDROL_F2_1"/>
    <property type="match status" value="1"/>
</dbReference>
<dbReference type="GO" id="GO:0004565">
    <property type="term" value="F:beta-galactosidase activity"/>
    <property type="evidence" value="ECO:0007669"/>
    <property type="project" value="UniProtKB-EC"/>
</dbReference>
<dbReference type="AlphaFoldDB" id="A0A7X2PCP0"/>
<comment type="caution">
    <text evidence="9">The sequence shown here is derived from an EMBL/GenBank/DDBJ whole genome shotgun (WGS) entry which is preliminary data.</text>
</comment>
<dbReference type="GO" id="GO:0009341">
    <property type="term" value="C:beta-galactosidase complex"/>
    <property type="evidence" value="ECO:0007669"/>
    <property type="project" value="InterPro"/>
</dbReference>
<dbReference type="InterPro" id="IPR011013">
    <property type="entry name" value="Gal_mutarotase_sf_dom"/>
</dbReference>
<organism evidence="9 10">
    <name type="scientific">Bullifex porci</name>
    <dbReference type="NCBI Taxonomy" id="2606638"/>
    <lineage>
        <taxon>Bacteria</taxon>
        <taxon>Pseudomonadati</taxon>
        <taxon>Spirochaetota</taxon>
        <taxon>Spirochaetia</taxon>
        <taxon>Spirochaetales</taxon>
        <taxon>Spirochaetaceae</taxon>
        <taxon>Bullifex</taxon>
    </lineage>
</organism>
<evidence type="ECO:0000313" key="10">
    <source>
        <dbReference type="Proteomes" id="UP000460549"/>
    </source>
</evidence>
<proteinExistence type="inferred from homology"/>
<dbReference type="EC" id="3.2.1.23" evidence="3 7"/>
<evidence type="ECO:0000256" key="1">
    <source>
        <dbReference type="ARBA" id="ARBA00001412"/>
    </source>
</evidence>
<dbReference type="InterPro" id="IPR017853">
    <property type="entry name" value="GH"/>
</dbReference>
<keyword evidence="4 7" id="KW-0378">Hydrolase</keyword>
<dbReference type="SMART" id="SM01038">
    <property type="entry name" value="Bgal_small_N"/>
    <property type="match status" value="1"/>
</dbReference>
<dbReference type="Pfam" id="PF02836">
    <property type="entry name" value="Glyco_hydro_2_C"/>
    <property type="match status" value="1"/>
</dbReference>
<dbReference type="Proteomes" id="UP000460549">
    <property type="component" value="Unassembled WGS sequence"/>
</dbReference>
<dbReference type="InterPro" id="IPR006104">
    <property type="entry name" value="Glyco_hydro_2_N"/>
</dbReference>
<dbReference type="InterPro" id="IPR023230">
    <property type="entry name" value="Glyco_hydro_2_CS"/>
</dbReference>
<dbReference type="EMBL" id="VUNN01000010">
    <property type="protein sequence ID" value="MSU06403.1"/>
    <property type="molecule type" value="Genomic_DNA"/>
</dbReference>